<evidence type="ECO:0000313" key="2">
    <source>
        <dbReference type="Proteomes" id="UP000309893"/>
    </source>
</evidence>
<gene>
    <name evidence="1" type="ORF">E5344_15105</name>
</gene>
<dbReference type="AlphaFoldDB" id="A0A4S2CVC1"/>
<name>A0A4S2CVC1_9MICO</name>
<dbReference type="Proteomes" id="UP000309893">
    <property type="component" value="Unassembled WGS sequence"/>
</dbReference>
<evidence type="ECO:0008006" key="3">
    <source>
        <dbReference type="Google" id="ProtNLM"/>
    </source>
</evidence>
<evidence type="ECO:0000313" key="1">
    <source>
        <dbReference type="EMBL" id="TGY32405.1"/>
    </source>
</evidence>
<dbReference type="EMBL" id="SRYO01000020">
    <property type="protein sequence ID" value="TGY32405.1"/>
    <property type="molecule type" value="Genomic_DNA"/>
</dbReference>
<organism evidence="1 2">
    <name type="scientific">Microbacterium laevaniformans</name>
    <dbReference type="NCBI Taxonomy" id="36807"/>
    <lineage>
        <taxon>Bacteria</taxon>
        <taxon>Bacillati</taxon>
        <taxon>Actinomycetota</taxon>
        <taxon>Actinomycetes</taxon>
        <taxon>Micrococcales</taxon>
        <taxon>Microbacteriaceae</taxon>
        <taxon>Microbacterium</taxon>
    </lineage>
</organism>
<reference evidence="1 2" key="1">
    <citation type="submission" date="2019-04" db="EMBL/GenBank/DDBJ databases">
        <title>Microbes associate with the intestines of laboratory mice.</title>
        <authorList>
            <person name="Navarre W."/>
            <person name="Wong E."/>
            <person name="Huang K."/>
            <person name="Tropini C."/>
            <person name="Ng K."/>
            <person name="Yu B."/>
        </authorList>
    </citation>
    <scope>NUCLEOTIDE SEQUENCE [LARGE SCALE GENOMIC DNA]</scope>
    <source>
        <strain evidence="1 2">NM46_B2-13</strain>
    </source>
</reference>
<dbReference type="RefSeq" id="WP_135950176.1">
    <property type="nucleotide sequence ID" value="NZ_SRYO01000020.1"/>
</dbReference>
<dbReference type="OrthoDB" id="5073049at2"/>
<sequence>MSNGLNILELVGLIYLCATNSPTGVSTTYLRQIRARPAAGNELTQTAPQHRRNWSRLSDEARSIVIARYAEGESTTLLAEEFGVAKSTILGILRANNVVVRRQPLTAMQVAEAARLYESGLSLSQVAEHLQVNQETMRVAIIKTGITMRAPTGT</sequence>
<accession>A0A4S2CVC1</accession>
<comment type="caution">
    <text evidence="1">The sequence shown here is derived from an EMBL/GenBank/DDBJ whole genome shotgun (WGS) entry which is preliminary data.</text>
</comment>
<dbReference type="Gene3D" id="1.10.10.60">
    <property type="entry name" value="Homeodomain-like"/>
    <property type="match status" value="2"/>
</dbReference>
<protein>
    <recommendedName>
        <fullName evidence="3">Helix-turn-helix domain-containing protein</fullName>
    </recommendedName>
</protein>
<proteinExistence type="predicted"/>